<dbReference type="Gene3D" id="3.40.50.1820">
    <property type="entry name" value="alpha/beta hydrolase"/>
    <property type="match status" value="1"/>
</dbReference>
<feature type="domain" description="AB hydrolase-1" evidence="2">
    <location>
        <begin position="21"/>
        <end position="140"/>
    </location>
</feature>
<reference evidence="3 4" key="1">
    <citation type="journal article" date="2015" name="Int. J. Syst. Evol. Microbiol.">
        <title>Amycolatopsis rhabdoformis sp. nov., an actinomycete isolated from a tropical forest soil.</title>
        <authorList>
            <person name="Souza W.R."/>
            <person name="Silva R.E."/>
            <person name="Goodfellow M."/>
            <person name="Busarakam K."/>
            <person name="Figueiro F.S."/>
            <person name="Ferreira D."/>
            <person name="Rodrigues-Filho E."/>
            <person name="Moraes L.A.B."/>
            <person name="Zucchi T.D."/>
        </authorList>
    </citation>
    <scope>NUCLEOTIDE SEQUENCE [LARGE SCALE GENOMIC DNA]</scope>
    <source>
        <strain evidence="3 4">NCIMB 14900</strain>
    </source>
</reference>
<sequence length="263" mass="27956">MPRVTTGPVELFYTDQGAGEPVLLVHGLGCDSHDWLFQHDAFAARHRVIAPDLRGHGRSSAPESGYRPQELATDLAGLLDTLGTGPVVAVGHSLGGNVASALAVSRPDLVRAVVAADPAYGTDAATAAALADLSRLMGTYQGNEIAATAFAALEPDAPASLRSWHSRRILGMEPQVLAQAFHHIYFGEGQFGVRPGSDEFLIARACPVLAVHRSPELAAWESTLCGHPASRSVSWPGAGHWLHQERPEEFTTLVLDWIAKLPG</sequence>
<dbReference type="InterPro" id="IPR050266">
    <property type="entry name" value="AB_hydrolase_sf"/>
</dbReference>
<protein>
    <submittedName>
        <fullName evidence="3">Alpha/beta hydrolase</fullName>
    </submittedName>
</protein>
<accession>A0ABZ1IJZ1</accession>
<dbReference type="SUPFAM" id="SSF53474">
    <property type="entry name" value="alpha/beta-Hydrolases"/>
    <property type="match status" value="1"/>
</dbReference>
<proteinExistence type="predicted"/>
<evidence type="ECO:0000259" key="2">
    <source>
        <dbReference type="Pfam" id="PF00561"/>
    </source>
</evidence>
<dbReference type="GO" id="GO:0016787">
    <property type="term" value="F:hydrolase activity"/>
    <property type="evidence" value="ECO:0007669"/>
    <property type="project" value="UniProtKB-KW"/>
</dbReference>
<keyword evidence="4" id="KW-1185">Reference proteome</keyword>
<evidence type="ECO:0000313" key="3">
    <source>
        <dbReference type="EMBL" id="WSE34068.1"/>
    </source>
</evidence>
<dbReference type="PRINTS" id="PR00412">
    <property type="entry name" value="EPOXHYDRLASE"/>
</dbReference>
<dbReference type="Pfam" id="PF00561">
    <property type="entry name" value="Abhydrolase_1"/>
    <property type="match status" value="1"/>
</dbReference>
<gene>
    <name evidence="3" type="ORF">VSH64_18525</name>
</gene>
<evidence type="ECO:0000313" key="4">
    <source>
        <dbReference type="Proteomes" id="UP001330812"/>
    </source>
</evidence>
<keyword evidence="1 3" id="KW-0378">Hydrolase</keyword>
<dbReference type="Proteomes" id="UP001330812">
    <property type="component" value="Chromosome"/>
</dbReference>
<dbReference type="RefSeq" id="WP_326836865.1">
    <property type="nucleotide sequence ID" value="NZ_CP142149.1"/>
</dbReference>
<name>A0ABZ1IJZ1_9PSEU</name>
<dbReference type="PRINTS" id="PR00111">
    <property type="entry name" value="ABHYDROLASE"/>
</dbReference>
<dbReference type="InterPro" id="IPR000639">
    <property type="entry name" value="Epox_hydrolase-like"/>
</dbReference>
<dbReference type="EMBL" id="CP142149">
    <property type="protein sequence ID" value="WSE34068.1"/>
    <property type="molecule type" value="Genomic_DNA"/>
</dbReference>
<dbReference type="InterPro" id="IPR029058">
    <property type="entry name" value="AB_hydrolase_fold"/>
</dbReference>
<organism evidence="3 4">
    <name type="scientific">Amycolatopsis rhabdoformis</name>
    <dbReference type="NCBI Taxonomy" id="1448059"/>
    <lineage>
        <taxon>Bacteria</taxon>
        <taxon>Bacillati</taxon>
        <taxon>Actinomycetota</taxon>
        <taxon>Actinomycetes</taxon>
        <taxon>Pseudonocardiales</taxon>
        <taxon>Pseudonocardiaceae</taxon>
        <taxon>Amycolatopsis</taxon>
    </lineage>
</organism>
<dbReference type="PANTHER" id="PTHR43798:SF31">
    <property type="entry name" value="AB HYDROLASE SUPERFAMILY PROTEIN YCLE"/>
    <property type="match status" value="1"/>
</dbReference>
<evidence type="ECO:0000256" key="1">
    <source>
        <dbReference type="ARBA" id="ARBA00022801"/>
    </source>
</evidence>
<dbReference type="InterPro" id="IPR000073">
    <property type="entry name" value="AB_hydrolase_1"/>
</dbReference>
<dbReference type="PANTHER" id="PTHR43798">
    <property type="entry name" value="MONOACYLGLYCEROL LIPASE"/>
    <property type="match status" value="1"/>
</dbReference>